<dbReference type="Gene3D" id="3.30.559.10">
    <property type="entry name" value="Chloramphenicol acetyltransferase-like domain"/>
    <property type="match status" value="1"/>
</dbReference>
<dbReference type="FunFam" id="3.40.50.980:FF:000001">
    <property type="entry name" value="Non-ribosomal peptide synthetase"/>
    <property type="match status" value="1"/>
</dbReference>
<dbReference type="InterPro" id="IPR042099">
    <property type="entry name" value="ANL_N_sf"/>
</dbReference>
<feature type="non-terminal residue" evidence="4">
    <location>
        <position position="995"/>
    </location>
</feature>
<dbReference type="InterPro" id="IPR009081">
    <property type="entry name" value="PP-bd_ACP"/>
</dbReference>
<dbReference type="CDD" id="cd19545">
    <property type="entry name" value="FUM14_C_NRPS-like"/>
    <property type="match status" value="1"/>
</dbReference>
<dbReference type="Pfam" id="PF00550">
    <property type="entry name" value="PP-binding"/>
    <property type="match status" value="1"/>
</dbReference>
<keyword evidence="2" id="KW-0597">Phosphoprotein</keyword>
<dbReference type="Gene3D" id="3.30.559.30">
    <property type="entry name" value="Nonribosomal peptide synthetase, condensation domain"/>
    <property type="match status" value="1"/>
</dbReference>
<organism evidence="4">
    <name type="scientific">Aphanomyces stellatus</name>
    <dbReference type="NCBI Taxonomy" id="120398"/>
    <lineage>
        <taxon>Eukaryota</taxon>
        <taxon>Sar</taxon>
        <taxon>Stramenopiles</taxon>
        <taxon>Oomycota</taxon>
        <taxon>Saprolegniomycetes</taxon>
        <taxon>Saprolegniales</taxon>
        <taxon>Verrucalvaceae</taxon>
        <taxon>Aphanomyces</taxon>
    </lineage>
</organism>
<dbReference type="EMBL" id="VJMH01002306">
    <property type="protein sequence ID" value="KAF0709261.1"/>
    <property type="molecule type" value="Genomic_DNA"/>
</dbReference>
<dbReference type="OrthoDB" id="78132at2759"/>
<evidence type="ECO:0000259" key="3">
    <source>
        <dbReference type="PROSITE" id="PS50075"/>
    </source>
</evidence>
<feature type="domain" description="Carrier" evidence="3">
    <location>
        <begin position="1"/>
        <end position="68"/>
    </location>
</feature>
<evidence type="ECO:0000313" key="4">
    <source>
        <dbReference type="EMBL" id="KAF0709261.1"/>
    </source>
</evidence>
<dbReference type="GO" id="GO:0005737">
    <property type="term" value="C:cytoplasm"/>
    <property type="evidence" value="ECO:0007669"/>
    <property type="project" value="TreeGrafter"/>
</dbReference>
<dbReference type="Pfam" id="PF00501">
    <property type="entry name" value="AMP-binding"/>
    <property type="match status" value="1"/>
</dbReference>
<dbReference type="SUPFAM" id="SSF56801">
    <property type="entry name" value="Acetyl-CoA synthetase-like"/>
    <property type="match status" value="1"/>
</dbReference>
<dbReference type="GO" id="GO:0003824">
    <property type="term" value="F:catalytic activity"/>
    <property type="evidence" value="ECO:0007669"/>
    <property type="project" value="InterPro"/>
</dbReference>
<dbReference type="PANTHER" id="PTHR45527:SF1">
    <property type="entry name" value="FATTY ACID SYNTHASE"/>
    <property type="match status" value="1"/>
</dbReference>
<dbReference type="InterPro" id="IPR045851">
    <property type="entry name" value="AMP-bd_C_sf"/>
</dbReference>
<dbReference type="PROSITE" id="PS00455">
    <property type="entry name" value="AMP_BINDING"/>
    <property type="match status" value="1"/>
</dbReference>
<dbReference type="GO" id="GO:0043041">
    <property type="term" value="P:amino acid activation for nonribosomal peptide biosynthetic process"/>
    <property type="evidence" value="ECO:0007669"/>
    <property type="project" value="TreeGrafter"/>
</dbReference>
<protein>
    <recommendedName>
        <fullName evidence="3">Carrier domain-containing protein</fullName>
    </recommendedName>
</protein>
<gene>
    <name evidence="4" type="ORF">As57867_006004</name>
</gene>
<dbReference type="InterPro" id="IPR036736">
    <property type="entry name" value="ACP-like_sf"/>
</dbReference>
<proteinExistence type="predicted"/>
<dbReference type="InterPro" id="IPR025110">
    <property type="entry name" value="AMP-bd_C"/>
</dbReference>
<reference evidence="4" key="1">
    <citation type="submission" date="2019-06" db="EMBL/GenBank/DDBJ databases">
        <title>Genomics analysis of Aphanomyces spp. identifies a new class of oomycete effector associated with host adaptation.</title>
        <authorList>
            <person name="Gaulin E."/>
        </authorList>
    </citation>
    <scope>NUCLEOTIDE SEQUENCE</scope>
    <source>
        <strain evidence="4">CBS 578.67</strain>
    </source>
</reference>
<comment type="caution">
    <text evidence="4">The sequence shown here is derived from an EMBL/GenBank/DDBJ whole genome shotgun (WGS) entry which is preliminary data.</text>
</comment>
<dbReference type="PROSITE" id="PS50075">
    <property type="entry name" value="CARRIER"/>
    <property type="match status" value="1"/>
</dbReference>
<dbReference type="PANTHER" id="PTHR45527">
    <property type="entry name" value="NONRIBOSOMAL PEPTIDE SYNTHETASE"/>
    <property type="match status" value="1"/>
</dbReference>
<dbReference type="GO" id="GO:0031177">
    <property type="term" value="F:phosphopantetheine binding"/>
    <property type="evidence" value="ECO:0007669"/>
    <property type="project" value="TreeGrafter"/>
</dbReference>
<evidence type="ECO:0000256" key="2">
    <source>
        <dbReference type="ARBA" id="ARBA00022553"/>
    </source>
</evidence>
<dbReference type="Gene3D" id="1.10.1200.10">
    <property type="entry name" value="ACP-like"/>
    <property type="match status" value="1"/>
</dbReference>
<accession>A0A6A4ZKM7</accession>
<dbReference type="Gene3D" id="3.30.300.30">
    <property type="match status" value="1"/>
</dbReference>
<dbReference type="Gene3D" id="3.40.50.12780">
    <property type="entry name" value="N-terminal domain of ligase-like"/>
    <property type="match status" value="2"/>
</dbReference>
<dbReference type="SUPFAM" id="SSF47336">
    <property type="entry name" value="ACP-like"/>
    <property type="match status" value="1"/>
</dbReference>
<keyword evidence="1" id="KW-0596">Phosphopantetheine</keyword>
<dbReference type="InterPro" id="IPR000873">
    <property type="entry name" value="AMP-dep_synth/lig_dom"/>
</dbReference>
<dbReference type="Pfam" id="PF00668">
    <property type="entry name" value="Condensation"/>
    <property type="match status" value="1"/>
</dbReference>
<name>A0A6A4ZKM7_9STRA</name>
<dbReference type="AlphaFoldDB" id="A0A6A4ZKM7"/>
<dbReference type="InterPro" id="IPR020845">
    <property type="entry name" value="AMP-binding_CS"/>
</dbReference>
<dbReference type="InterPro" id="IPR023213">
    <property type="entry name" value="CAT-like_dom_sf"/>
</dbReference>
<dbReference type="CDD" id="cd05930">
    <property type="entry name" value="A_NRPS"/>
    <property type="match status" value="1"/>
</dbReference>
<dbReference type="SUPFAM" id="SSF52777">
    <property type="entry name" value="CoA-dependent acyltransferases"/>
    <property type="match status" value="2"/>
</dbReference>
<evidence type="ECO:0000256" key="1">
    <source>
        <dbReference type="ARBA" id="ARBA00022450"/>
    </source>
</evidence>
<dbReference type="Pfam" id="PF13193">
    <property type="entry name" value="AMP-binding_C"/>
    <property type="match status" value="1"/>
</dbReference>
<dbReference type="InterPro" id="IPR001242">
    <property type="entry name" value="Condensation_dom"/>
</dbReference>
<sequence length="995" mass="109476">MARVWSHVLGVDECAIGRQSSFFALGGDSMTAIKVVAACNAEGLRITTAELMKSHVLWRSASVVSTSSVDVWPFISLSEDVLDSIQAEWALRLNLNSYIAYPVTPLQAGMVYATVNNREKYAMQVPLILESTFDTEMLSVAFQSVVEYHDTLRTTFVTSTSGIYQIIRNDTLGFAVERTSAPSIESFLALDLARGFEIGDLYFVRMTFVLVGDERYAVLTIHHALYDGWTLSMLTSDILDVLEGRPLTPRPSFRGVVDYIEAQDISTTEGYWRSYLSGFVPCPIVSTGHIEETTRPYQPLELEAQVSLAEIKAAAQRVGVTPAEFSKVAWAITLQKYTRQNDVVFGEVVANRDIPVKDADSILGPLINTVPCRVKFDETLPIQSIFDDIEANRASTKTHSYTGLTNIKRWSGVEGDLFETLFVYQQLPDIPQIQQGRGLQVYDVPATPFSNEYLFELIMVPTESSMHAHALFNPKDISASLARWMLVEFDHALFQLCNVAKQQDTSMRLLFELCPTQTQFIESVSFGPCSPLPYELLHHAFEERAKQHPQVRAIEFEGVGLTYGELNGLANSLAVTLRAKGVGVGCRVAVIMDRCLEFPLGLLAVLKVGAAIMPLDASFPDNRLAFMLNDANVATIVTTTNHKERMEGMTCAVIAIDVATLKNSPNLTLGNDAATSLGEAFIVYTSGSTGNPKGIPVTHRKNQRNWHGFDMCQWEIWGALSNGSTLVLRGEDAFQTLATVDVLVCTPTGLALIGQPSDYPNLKFITVGGEPLPSSMKDIWAPLVCLTNCCGPSECSIMSHSSQQHLHSNVNVGRPIPNVNCYVLDEDMQNVPIGVTGEFYLGGIGVSPAYVNLPQETKEKFICDPFSTIQGMMYRTGDFGRILPNGDYQIIGRIDNQVKLKGYRIELDEVAGAIMQHPQVVTAAAIVKDKTHLVGYFTPANVNTEELIDVVASHLPVYMVPAVWVGLDVMPQNANGKIDKKALEAMDIVVDTEAL</sequence>
<dbReference type="GO" id="GO:0044550">
    <property type="term" value="P:secondary metabolite biosynthetic process"/>
    <property type="evidence" value="ECO:0007669"/>
    <property type="project" value="TreeGrafter"/>
</dbReference>